<feature type="compositionally biased region" description="Polar residues" evidence="3">
    <location>
        <begin position="297"/>
        <end position="306"/>
    </location>
</feature>
<sequence length="324" mass="36394">MIVRRMVRGFATSEVADLAGEMLQASREMTTRHVYVRIVRKFQEWRGARATSAPSVEEILAFLAKKFSDSKSAASTQQTAAALKWKMKFNPGPNPLNSVWITTLLEGVRRSGRSPIHREKISEAHLRRLALWEAKDRKDHRIRTLLAVLYAGCLRPAEGIGLQTRSVHIDKTRMVLSIIKDKTHKEGAARKVVIQRAPGPFCAVKLMSDWLQMAPRSPFVFANFNDACRPMSYDSARKEWKRVAAALGIPESIGLHGFCGGAATQAIEDGAPVDEIMRHGRWKRMETLKAYVESSEKTTPTASSLLSRLEMQTMEDPQEKPPTR</sequence>
<evidence type="ECO:0000256" key="1">
    <source>
        <dbReference type="ARBA" id="ARBA00023125"/>
    </source>
</evidence>
<name>A0AA39LFJ3_9BILA</name>
<accession>A0AA39LFJ3</accession>
<keyword evidence="6" id="KW-1185">Reference proteome</keyword>
<organism evidence="5 6">
    <name type="scientific">Steinernema hermaphroditum</name>
    <dbReference type="NCBI Taxonomy" id="289476"/>
    <lineage>
        <taxon>Eukaryota</taxon>
        <taxon>Metazoa</taxon>
        <taxon>Ecdysozoa</taxon>
        <taxon>Nematoda</taxon>
        <taxon>Chromadorea</taxon>
        <taxon>Rhabditida</taxon>
        <taxon>Tylenchina</taxon>
        <taxon>Panagrolaimomorpha</taxon>
        <taxon>Strongyloidoidea</taxon>
        <taxon>Steinernematidae</taxon>
        <taxon>Steinernema</taxon>
    </lineage>
</organism>
<dbReference type="InterPro" id="IPR010998">
    <property type="entry name" value="Integrase_recombinase_N"/>
</dbReference>
<feature type="domain" description="Tyr recombinase" evidence="4">
    <location>
        <begin position="116"/>
        <end position="304"/>
    </location>
</feature>
<dbReference type="SUPFAM" id="SSF47823">
    <property type="entry name" value="lambda integrase-like, N-terminal domain"/>
    <property type="match status" value="1"/>
</dbReference>
<reference evidence="5" key="1">
    <citation type="submission" date="2023-06" db="EMBL/GenBank/DDBJ databases">
        <title>Genomic analysis of the entomopathogenic nematode Steinernema hermaphroditum.</title>
        <authorList>
            <person name="Schwarz E.M."/>
            <person name="Heppert J.K."/>
            <person name="Baniya A."/>
            <person name="Schwartz H.T."/>
            <person name="Tan C.-H."/>
            <person name="Antoshechkin I."/>
            <person name="Sternberg P.W."/>
            <person name="Goodrich-Blair H."/>
            <person name="Dillman A.R."/>
        </authorList>
    </citation>
    <scope>NUCLEOTIDE SEQUENCE</scope>
    <source>
        <strain evidence="5">PS9179</strain>
        <tissue evidence="5">Whole animal</tissue>
    </source>
</reference>
<dbReference type="Proteomes" id="UP001175271">
    <property type="component" value="Unassembled WGS sequence"/>
</dbReference>
<dbReference type="GO" id="GO:0015074">
    <property type="term" value="P:DNA integration"/>
    <property type="evidence" value="ECO:0007669"/>
    <property type="project" value="InterPro"/>
</dbReference>
<evidence type="ECO:0000313" key="6">
    <source>
        <dbReference type="Proteomes" id="UP001175271"/>
    </source>
</evidence>
<dbReference type="SUPFAM" id="SSF56349">
    <property type="entry name" value="DNA breaking-rejoining enzymes"/>
    <property type="match status" value="1"/>
</dbReference>
<dbReference type="AlphaFoldDB" id="A0AA39LFJ3"/>
<dbReference type="InterPro" id="IPR052925">
    <property type="entry name" value="Phage_Integrase-like_Recomb"/>
</dbReference>
<dbReference type="InterPro" id="IPR002104">
    <property type="entry name" value="Integrase_catalytic"/>
</dbReference>
<keyword evidence="1" id="KW-0238">DNA-binding</keyword>
<evidence type="ECO:0000256" key="3">
    <source>
        <dbReference type="SAM" id="MobiDB-lite"/>
    </source>
</evidence>
<dbReference type="PANTHER" id="PTHR34605">
    <property type="entry name" value="PHAGE_INTEGRASE DOMAIN-CONTAINING PROTEIN"/>
    <property type="match status" value="1"/>
</dbReference>
<evidence type="ECO:0000313" key="5">
    <source>
        <dbReference type="EMBL" id="KAK0395209.1"/>
    </source>
</evidence>
<dbReference type="Gene3D" id="1.10.443.10">
    <property type="entry name" value="Intergrase catalytic core"/>
    <property type="match status" value="1"/>
</dbReference>
<evidence type="ECO:0000256" key="2">
    <source>
        <dbReference type="ARBA" id="ARBA00023172"/>
    </source>
</evidence>
<evidence type="ECO:0000259" key="4">
    <source>
        <dbReference type="PROSITE" id="PS51898"/>
    </source>
</evidence>
<proteinExistence type="predicted"/>
<dbReference type="PANTHER" id="PTHR34605:SF4">
    <property type="entry name" value="DNA ADENINE METHYLTRANSFERASE"/>
    <property type="match status" value="1"/>
</dbReference>
<protein>
    <recommendedName>
        <fullName evidence="4">Tyr recombinase domain-containing protein</fullName>
    </recommendedName>
</protein>
<dbReference type="GO" id="GO:0006310">
    <property type="term" value="P:DNA recombination"/>
    <property type="evidence" value="ECO:0007669"/>
    <property type="project" value="UniProtKB-KW"/>
</dbReference>
<dbReference type="InterPro" id="IPR013762">
    <property type="entry name" value="Integrase-like_cat_sf"/>
</dbReference>
<feature type="region of interest" description="Disordered" evidence="3">
    <location>
        <begin position="293"/>
        <end position="324"/>
    </location>
</feature>
<gene>
    <name evidence="5" type="ORF">QR680_001175</name>
</gene>
<comment type="caution">
    <text evidence="5">The sequence shown here is derived from an EMBL/GenBank/DDBJ whole genome shotgun (WGS) entry which is preliminary data.</text>
</comment>
<dbReference type="EMBL" id="JAUCMV010000005">
    <property type="protein sequence ID" value="KAK0395209.1"/>
    <property type="molecule type" value="Genomic_DNA"/>
</dbReference>
<dbReference type="GO" id="GO:0003677">
    <property type="term" value="F:DNA binding"/>
    <property type="evidence" value="ECO:0007669"/>
    <property type="project" value="UniProtKB-KW"/>
</dbReference>
<dbReference type="InterPro" id="IPR011010">
    <property type="entry name" value="DNA_brk_join_enz"/>
</dbReference>
<dbReference type="Gene3D" id="1.10.150.130">
    <property type="match status" value="1"/>
</dbReference>
<dbReference type="Pfam" id="PF00589">
    <property type="entry name" value="Phage_integrase"/>
    <property type="match status" value="1"/>
</dbReference>
<dbReference type="PROSITE" id="PS51898">
    <property type="entry name" value="TYR_RECOMBINASE"/>
    <property type="match status" value="1"/>
</dbReference>
<keyword evidence="2" id="KW-0233">DNA recombination</keyword>